<feature type="region of interest" description="Disordered" evidence="1">
    <location>
        <begin position="1"/>
        <end position="22"/>
    </location>
</feature>
<evidence type="ECO:0000313" key="4">
    <source>
        <dbReference type="Proteomes" id="UP000799423"/>
    </source>
</evidence>
<keyword evidence="2" id="KW-0812">Transmembrane</keyword>
<accession>A0A6A7B1Y2</accession>
<keyword evidence="2" id="KW-1133">Transmembrane helix</keyword>
<feature type="transmembrane region" description="Helical" evidence="2">
    <location>
        <begin position="155"/>
        <end position="182"/>
    </location>
</feature>
<organism evidence="3 4">
    <name type="scientific">Plenodomus tracheiphilus IPT5</name>
    <dbReference type="NCBI Taxonomy" id="1408161"/>
    <lineage>
        <taxon>Eukaryota</taxon>
        <taxon>Fungi</taxon>
        <taxon>Dikarya</taxon>
        <taxon>Ascomycota</taxon>
        <taxon>Pezizomycotina</taxon>
        <taxon>Dothideomycetes</taxon>
        <taxon>Pleosporomycetidae</taxon>
        <taxon>Pleosporales</taxon>
        <taxon>Pleosporineae</taxon>
        <taxon>Leptosphaeriaceae</taxon>
        <taxon>Plenodomus</taxon>
    </lineage>
</organism>
<feature type="compositionally biased region" description="Basic and acidic residues" evidence="1">
    <location>
        <begin position="1"/>
        <end position="11"/>
    </location>
</feature>
<keyword evidence="4" id="KW-1185">Reference proteome</keyword>
<gene>
    <name evidence="3" type="ORF">T440DRAFT_533629</name>
</gene>
<reference evidence="3" key="1">
    <citation type="submission" date="2020-01" db="EMBL/GenBank/DDBJ databases">
        <authorList>
            <consortium name="DOE Joint Genome Institute"/>
            <person name="Haridas S."/>
            <person name="Albert R."/>
            <person name="Binder M."/>
            <person name="Bloem J."/>
            <person name="Labutti K."/>
            <person name="Salamov A."/>
            <person name="Andreopoulos B."/>
            <person name="Baker S.E."/>
            <person name="Barry K."/>
            <person name="Bills G."/>
            <person name="Bluhm B.H."/>
            <person name="Cannon C."/>
            <person name="Castanera R."/>
            <person name="Culley D.E."/>
            <person name="Daum C."/>
            <person name="Ezra D."/>
            <person name="Gonzalez J.B."/>
            <person name="Henrissat B."/>
            <person name="Kuo A."/>
            <person name="Liang C."/>
            <person name="Lipzen A."/>
            <person name="Lutzoni F."/>
            <person name="Magnuson J."/>
            <person name="Mondo S."/>
            <person name="Nolan M."/>
            <person name="Ohm R."/>
            <person name="Pangilinan J."/>
            <person name="Park H.-J."/>
            <person name="Ramirez L."/>
            <person name="Alfaro M."/>
            <person name="Sun H."/>
            <person name="Tritt A."/>
            <person name="Yoshinaga Y."/>
            <person name="Zwiers L.-H."/>
            <person name="Turgeon B.G."/>
            <person name="Goodwin S.B."/>
            <person name="Spatafora J.W."/>
            <person name="Crous P.W."/>
            <person name="Grigoriev I.V."/>
        </authorList>
    </citation>
    <scope>NUCLEOTIDE SEQUENCE</scope>
    <source>
        <strain evidence="3">IPT5</strain>
    </source>
</reference>
<evidence type="ECO:0000256" key="1">
    <source>
        <dbReference type="SAM" id="MobiDB-lite"/>
    </source>
</evidence>
<evidence type="ECO:0000256" key="2">
    <source>
        <dbReference type="SAM" id="Phobius"/>
    </source>
</evidence>
<sequence length="227" mass="24704">MAHTSDPRFDGWSETPATPVRPRQILLEQRKSPHTPSGFMPQPPAPMMILTSSRRTMSRTGDEQRAELFLKSDVFANSPHDRAIEGQSTDEGAGSVEVKHKVFRNTLDINMTPATPPLTPSSDTSLASTHGTVITRLVTLLQLPRLPALSKQATFTMFLLAFTLVVLIAAVFATGTTIFALVQVFARGWNFVCILSDALDAGIGSVGFICGRAVGRFAQEFARGYQL</sequence>
<protein>
    <submittedName>
        <fullName evidence="3">Uncharacterized protein</fullName>
    </submittedName>
</protein>
<evidence type="ECO:0000313" key="3">
    <source>
        <dbReference type="EMBL" id="KAF2849521.1"/>
    </source>
</evidence>
<keyword evidence="2" id="KW-0472">Membrane</keyword>
<proteinExistence type="predicted"/>
<dbReference type="Proteomes" id="UP000799423">
    <property type="component" value="Unassembled WGS sequence"/>
</dbReference>
<dbReference type="AlphaFoldDB" id="A0A6A7B1Y2"/>
<name>A0A6A7B1Y2_9PLEO</name>
<dbReference type="EMBL" id="MU006311">
    <property type="protein sequence ID" value="KAF2849521.1"/>
    <property type="molecule type" value="Genomic_DNA"/>
</dbReference>